<comment type="similarity">
    <text evidence="3">Belongs to the krueppel C2H2-type zinc-finger protein family.</text>
</comment>
<dbReference type="Gene3D" id="3.30.160.60">
    <property type="entry name" value="Classic Zinc Finger"/>
    <property type="match status" value="11"/>
</dbReference>
<dbReference type="PANTHER" id="PTHR47772:SF12">
    <property type="entry name" value="RB-ASSOCIATED KRAB ZINC FINGER-RELATED"/>
    <property type="match status" value="1"/>
</dbReference>
<dbReference type="FunFam" id="3.30.160.60:FF:000663">
    <property type="entry name" value="Zinc finger protein 45"/>
    <property type="match status" value="1"/>
</dbReference>
<dbReference type="SUPFAM" id="SSF57667">
    <property type="entry name" value="beta-beta-alpha zinc fingers"/>
    <property type="match status" value="6"/>
</dbReference>
<dbReference type="PANTHER" id="PTHR47772">
    <property type="entry name" value="ZINC FINGER PROTEIN 200"/>
    <property type="match status" value="1"/>
</dbReference>
<dbReference type="Pfam" id="PF13465">
    <property type="entry name" value="zf-H2C2_2"/>
    <property type="match status" value="1"/>
</dbReference>
<evidence type="ECO:0000256" key="7">
    <source>
        <dbReference type="ARBA" id="ARBA00022833"/>
    </source>
</evidence>
<reference evidence="15" key="3">
    <citation type="submission" date="2025-09" db="UniProtKB">
        <authorList>
            <consortium name="Ensembl"/>
        </authorList>
    </citation>
    <scope>IDENTIFICATION</scope>
</reference>
<name>A0A8C4RFC7_ERPCA</name>
<evidence type="ECO:0000256" key="9">
    <source>
        <dbReference type="ARBA" id="ARBA00023125"/>
    </source>
</evidence>
<feature type="domain" description="C2H2-type" evidence="14">
    <location>
        <begin position="510"/>
        <end position="537"/>
    </location>
</feature>
<dbReference type="GeneTree" id="ENSGT01150000286952"/>
<comment type="function">
    <text evidence="1">May be involved in transcriptional regulation.</text>
</comment>
<keyword evidence="7" id="KW-0862">Zinc</keyword>
<feature type="domain" description="C2H2-type" evidence="14">
    <location>
        <begin position="342"/>
        <end position="369"/>
    </location>
</feature>
<feature type="domain" description="C2H2-type" evidence="14">
    <location>
        <begin position="398"/>
        <end position="425"/>
    </location>
</feature>
<evidence type="ECO:0000259" key="14">
    <source>
        <dbReference type="PROSITE" id="PS50157"/>
    </source>
</evidence>
<dbReference type="InterPro" id="IPR036236">
    <property type="entry name" value="Znf_C2H2_sf"/>
</dbReference>
<organism evidence="15 16">
    <name type="scientific">Erpetoichthys calabaricus</name>
    <name type="common">Rope fish</name>
    <name type="synonym">Calamoichthys calabaricus</name>
    <dbReference type="NCBI Taxonomy" id="27687"/>
    <lineage>
        <taxon>Eukaryota</taxon>
        <taxon>Metazoa</taxon>
        <taxon>Chordata</taxon>
        <taxon>Craniata</taxon>
        <taxon>Vertebrata</taxon>
        <taxon>Euteleostomi</taxon>
        <taxon>Actinopterygii</taxon>
        <taxon>Polypteriformes</taxon>
        <taxon>Polypteridae</taxon>
        <taxon>Erpetoichthys</taxon>
    </lineage>
</organism>
<dbReference type="GO" id="GO:0003677">
    <property type="term" value="F:DNA binding"/>
    <property type="evidence" value="ECO:0007669"/>
    <property type="project" value="UniProtKB-KW"/>
</dbReference>
<evidence type="ECO:0000256" key="2">
    <source>
        <dbReference type="ARBA" id="ARBA00004123"/>
    </source>
</evidence>
<evidence type="ECO:0000313" key="16">
    <source>
        <dbReference type="Proteomes" id="UP000694620"/>
    </source>
</evidence>
<feature type="domain" description="C2H2-type" evidence="14">
    <location>
        <begin position="482"/>
        <end position="509"/>
    </location>
</feature>
<evidence type="ECO:0000256" key="4">
    <source>
        <dbReference type="ARBA" id="ARBA00022723"/>
    </source>
</evidence>
<dbReference type="SMART" id="SM00355">
    <property type="entry name" value="ZnF_C2H2"/>
    <property type="match status" value="11"/>
</dbReference>
<keyword evidence="8" id="KW-0805">Transcription regulation</keyword>
<dbReference type="Ensembl" id="ENSECRT00000001290.1">
    <property type="protein sequence ID" value="ENSECRP00000001267.1"/>
    <property type="gene ID" value="ENSECRG00000000887.1"/>
</dbReference>
<keyword evidence="16" id="KW-1185">Reference proteome</keyword>
<evidence type="ECO:0000256" key="11">
    <source>
        <dbReference type="ARBA" id="ARBA00023242"/>
    </source>
</evidence>
<dbReference type="FunFam" id="3.30.160.60:FF:000188">
    <property type="entry name" value="Zinc finger protein 787"/>
    <property type="match status" value="1"/>
</dbReference>
<evidence type="ECO:0000256" key="1">
    <source>
        <dbReference type="ARBA" id="ARBA00003767"/>
    </source>
</evidence>
<dbReference type="Pfam" id="PF13912">
    <property type="entry name" value="zf-C2H2_6"/>
    <property type="match status" value="1"/>
</dbReference>
<keyword evidence="4" id="KW-0479">Metal-binding</keyword>
<proteinExistence type="inferred from homology"/>
<dbReference type="Pfam" id="PF00096">
    <property type="entry name" value="zf-C2H2"/>
    <property type="match status" value="7"/>
</dbReference>
<dbReference type="InterPro" id="IPR050636">
    <property type="entry name" value="C2H2-ZF_domain-containing"/>
</dbReference>
<dbReference type="FunFam" id="3.30.160.60:FF:002716">
    <property type="entry name" value="Zinc finger protein 212"/>
    <property type="match status" value="1"/>
</dbReference>
<evidence type="ECO:0000256" key="10">
    <source>
        <dbReference type="ARBA" id="ARBA00023163"/>
    </source>
</evidence>
<keyword evidence="10" id="KW-0804">Transcription</keyword>
<reference evidence="15" key="1">
    <citation type="submission" date="2021-06" db="EMBL/GenBank/DDBJ databases">
        <authorList>
            <consortium name="Wellcome Sanger Institute Data Sharing"/>
        </authorList>
    </citation>
    <scope>NUCLEOTIDE SEQUENCE [LARGE SCALE GENOMIC DNA]</scope>
</reference>
<dbReference type="PROSITE" id="PS50157">
    <property type="entry name" value="ZINC_FINGER_C2H2_2"/>
    <property type="match status" value="11"/>
</dbReference>
<protein>
    <recommendedName>
        <fullName evidence="14">C2H2-type domain-containing protein</fullName>
    </recommendedName>
</protein>
<feature type="domain" description="C2H2-type" evidence="14">
    <location>
        <begin position="370"/>
        <end position="397"/>
    </location>
</feature>
<feature type="domain" description="C2H2-type" evidence="14">
    <location>
        <begin position="454"/>
        <end position="481"/>
    </location>
</feature>
<feature type="domain" description="C2H2-type" evidence="14">
    <location>
        <begin position="314"/>
        <end position="341"/>
    </location>
</feature>
<feature type="domain" description="C2H2-type" evidence="14">
    <location>
        <begin position="538"/>
        <end position="565"/>
    </location>
</feature>
<evidence type="ECO:0000256" key="6">
    <source>
        <dbReference type="ARBA" id="ARBA00022771"/>
    </source>
</evidence>
<comment type="subcellular location">
    <subcellularLocation>
        <location evidence="2">Nucleus</location>
    </subcellularLocation>
</comment>
<evidence type="ECO:0000256" key="5">
    <source>
        <dbReference type="ARBA" id="ARBA00022737"/>
    </source>
</evidence>
<dbReference type="FunFam" id="3.30.160.60:FF:001155">
    <property type="entry name" value="Zinc finger 30C"/>
    <property type="match status" value="2"/>
</dbReference>
<dbReference type="InterPro" id="IPR013087">
    <property type="entry name" value="Znf_C2H2_type"/>
</dbReference>
<accession>A0A8C4RFC7</accession>
<evidence type="ECO:0000256" key="8">
    <source>
        <dbReference type="ARBA" id="ARBA00023015"/>
    </source>
</evidence>
<evidence type="ECO:0000256" key="3">
    <source>
        <dbReference type="ARBA" id="ARBA00006991"/>
    </source>
</evidence>
<evidence type="ECO:0000256" key="13">
    <source>
        <dbReference type="SAM" id="MobiDB-lite"/>
    </source>
</evidence>
<dbReference type="GO" id="GO:0005634">
    <property type="term" value="C:nucleus"/>
    <property type="evidence" value="ECO:0007669"/>
    <property type="project" value="UniProtKB-SubCell"/>
</dbReference>
<feature type="domain" description="C2H2-type" evidence="14">
    <location>
        <begin position="426"/>
        <end position="453"/>
    </location>
</feature>
<sequence length="565" mass="65582">MLFGATLNVLYSAFFPNNRIKDEVKPAVQDPLKMRFKFGEQSLAGVRNDKEGSDSTLLRSLVFKYFMEKRSINIKEEGYKWESVHHKQDSDIVKKEEYEEVLIDTEHEYEFSSDGIDRDKSEAIDGVKEEDIQSDFANKGPHSLQTPSGYVKSESLELDVNTTEKASCPSRNGEDLQESGSSSSCPLTLLDCRQEQNENTRILTSEMLTPTILRFTYLPAGKLTKINGKNVSLCQEQKNMFKQKSCYDKWSLIRQRPYCCSECGKRFLKNSHLQSHIRIHTGVKPFCCSECGKQFFRNSNLQIHARIHTGEKPYGCSECGKRFSQSCNLRLHQRFHTGERPYCCSECFRRYFSRSDLLKHLRVHSGEKPYRCTECGKQFSRSSYLQRHIRIHTGEKPYCCSECGKRFNTVSAFKVHNRVHSGEKPYCCTECGRTFRNRGNLKKHTVVHTGEKAYCCSECDKRFSQLGHLRLHRRIHTGERPYCCSECGRRYFSSKDLQKHLRVHCEEKPYCCTECGKRFLNSTNLKNHKRIHTGEKPFCCPQCGKRFSQMGNLQVHRKIHTGEKY</sequence>
<evidence type="ECO:0000256" key="12">
    <source>
        <dbReference type="PROSITE-ProRule" id="PRU00042"/>
    </source>
</evidence>
<dbReference type="FunFam" id="3.30.160.60:FF:002343">
    <property type="entry name" value="Zinc finger protein 33A"/>
    <property type="match status" value="4"/>
</dbReference>
<keyword evidence="6 12" id="KW-0863">Zinc-finger</keyword>
<keyword evidence="11" id="KW-0539">Nucleus</keyword>
<evidence type="ECO:0000313" key="15">
    <source>
        <dbReference type="Ensembl" id="ENSECRP00000001267.1"/>
    </source>
</evidence>
<dbReference type="AlphaFoldDB" id="A0A8C4RFC7"/>
<dbReference type="FunFam" id="3.30.160.60:FF:000360">
    <property type="entry name" value="zinc finger protein 572"/>
    <property type="match status" value="1"/>
</dbReference>
<feature type="region of interest" description="Disordered" evidence="13">
    <location>
        <begin position="132"/>
        <end position="184"/>
    </location>
</feature>
<keyword evidence="9" id="KW-0238">DNA-binding</keyword>
<feature type="domain" description="C2H2-type" evidence="14">
    <location>
        <begin position="258"/>
        <end position="285"/>
    </location>
</feature>
<keyword evidence="5" id="KW-0677">Repeat</keyword>
<feature type="domain" description="C2H2-type" evidence="14">
    <location>
        <begin position="286"/>
        <end position="313"/>
    </location>
</feature>
<dbReference type="Proteomes" id="UP000694620">
    <property type="component" value="Chromosome 1"/>
</dbReference>
<reference evidence="15" key="2">
    <citation type="submission" date="2025-08" db="UniProtKB">
        <authorList>
            <consortium name="Ensembl"/>
        </authorList>
    </citation>
    <scope>IDENTIFICATION</scope>
</reference>
<dbReference type="PROSITE" id="PS00028">
    <property type="entry name" value="ZINC_FINGER_C2H2_1"/>
    <property type="match status" value="11"/>
</dbReference>
<dbReference type="FunFam" id="3.30.160.60:FF:000690">
    <property type="entry name" value="Zinc finger protein 354C"/>
    <property type="match status" value="1"/>
</dbReference>
<dbReference type="GO" id="GO:0008270">
    <property type="term" value="F:zinc ion binding"/>
    <property type="evidence" value="ECO:0007669"/>
    <property type="project" value="UniProtKB-KW"/>
</dbReference>